<keyword evidence="3" id="KW-1015">Disulfide bond</keyword>
<dbReference type="InterPro" id="IPR009003">
    <property type="entry name" value="Peptidase_S1_PA"/>
</dbReference>
<evidence type="ECO:0000256" key="3">
    <source>
        <dbReference type="ARBA" id="ARBA00023157"/>
    </source>
</evidence>
<dbReference type="Pfam" id="PF00089">
    <property type="entry name" value="Trypsin"/>
    <property type="match status" value="1"/>
</dbReference>
<dbReference type="InterPro" id="IPR018114">
    <property type="entry name" value="TRYPSIN_HIS"/>
</dbReference>
<keyword evidence="2" id="KW-0843">Virulence</keyword>
<dbReference type="InterPro" id="IPR001254">
    <property type="entry name" value="Trypsin_dom"/>
</dbReference>
<evidence type="ECO:0000259" key="7">
    <source>
        <dbReference type="PROSITE" id="PS50240"/>
    </source>
</evidence>
<feature type="domain" description="Peptidase S1" evidence="7">
    <location>
        <begin position="34"/>
        <end position="258"/>
    </location>
</feature>
<evidence type="ECO:0008006" key="10">
    <source>
        <dbReference type="Google" id="ProtNLM"/>
    </source>
</evidence>
<protein>
    <recommendedName>
        <fullName evidence="10">Peptidase S1 domain-containing protein</fullName>
    </recommendedName>
</protein>
<dbReference type="SUPFAM" id="SSF50494">
    <property type="entry name" value="Trypsin-like serine proteases"/>
    <property type="match status" value="1"/>
</dbReference>
<dbReference type="PROSITE" id="PS50240">
    <property type="entry name" value="TRYPSIN_DOM"/>
    <property type="match status" value="1"/>
</dbReference>
<dbReference type="Gene3D" id="2.40.10.10">
    <property type="entry name" value="Trypsin-like serine proteases"/>
    <property type="match status" value="1"/>
</dbReference>
<dbReference type="PROSITE" id="PS00134">
    <property type="entry name" value="TRYPSIN_HIS"/>
    <property type="match status" value="1"/>
</dbReference>
<sequence>MLLKVLLAAVLANAVHADEQSSTEAAERDAPSRIYNGKKVIDRARYSFFSMISDGHSRYCGGSLIADNVVLSAAHCYGVDEKAYVGYFSDHDTEDKYEVFDIKHQIIHKKFDNETFDNDFMITILDGKSTRKPVCLPASSDLNLEVGQKLHILGFGQTEKSGYSENLKEADVEYISNDMCDERYFDWYSMTRNMMCCDSLVKKDACDGDSGGPLLLKGENNERDILVGLISWGLSCAEYPGVYSRISTKVDWIESKLSEYDITLPECNQDPESSSSNVDPVEPAQVSGAGADETIARKRTSSPTYMTTHTYMPTYTPTLFPTQTPTHIPTQIPTFYPTIGPTSLEVFVPTFTPTFSGTSETPTETLTESETPTETPIEAPTEAPIGPAKLQPKCVDEVGFLAKLSPAGAFMTGNRCNWVKQSMARCDKVNVISGRKFKAHCPLSCNTCNNAVLDNREFQNNYCARLAKNNKWNMCQKSQTRANCPVTCSCVRTSFASSRCEDFDEEKCKSISCDNFLQKKNCPEKCGICNNIDRQTCPIRDEVEQFFDRIIKLNIVCKDLRTRSDRYKRDVCGSVIARSKCPIACSSVPY</sequence>
<dbReference type="InterPro" id="IPR003582">
    <property type="entry name" value="ShKT_dom"/>
</dbReference>
<dbReference type="InterPro" id="IPR001314">
    <property type="entry name" value="Peptidase_S1A"/>
</dbReference>
<keyword evidence="4" id="KW-0720">Serine protease</keyword>
<proteinExistence type="inferred from homology"/>
<evidence type="ECO:0000256" key="2">
    <source>
        <dbReference type="ARBA" id="ARBA00023026"/>
    </source>
</evidence>
<feature type="region of interest" description="Disordered" evidence="5">
    <location>
        <begin position="267"/>
        <end position="301"/>
    </location>
</feature>
<keyword evidence="4" id="KW-0378">Hydrolase</keyword>
<accession>A0A7S1B855</accession>
<dbReference type="PANTHER" id="PTHR24276:SF91">
    <property type="entry name" value="AT26814P-RELATED"/>
    <property type="match status" value="1"/>
</dbReference>
<dbReference type="PROSITE" id="PS00135">
    <property type="entry name" value="TRYPSIN_SER"/>
    <property type="match status" value="1"/>
</dbReference>
<feature type="domain" description="ShKT" evidence="8">
    <location>
        <begin position="454"/>
        <end position="490"/>
    </location>
</feature>
<dbReference type="EMBL" id="HBFR01007596">
    <property type="protein sequence ID" value="CAD8878298.1"/>
    <property type="molecule type" value="Transcribed_RNA"/>
</dbReference>
<gene>
    <name evidence="9" type="ORF">CHYS00102_LOCUS5482</name>
</gene>
<feature type="region of interest" description="Disordered" evidence="5">
    <location>
        <begin position="353"/>
        <end position="386"/>
    </location>
</feature>
<dbReference type="PRINTS" id="PR00722">
    <property type="entry name" value="CHYMOTRYPSIN"/>
</dbReference>
<feature type="chain" id="PRO_5030692064" description="Peptidase S1 domain-containing protein" evidence="6">
    <location>
        <begin position="18"/>
        <end position="590"/>
    </location>
</feature>
<evidence type="ECO:0000259" key="8">
    <source>
        <dbReference type="PROSITE" id="PS51670"/>
    </source>
</evidence>
<dbReference type="InterPro" id="IPR033116">
    <property type="entry name" value="TRYPSIN_SER"/>
</dbReference>
<feature type="signal peptide" evidence="6">
    <location>
        <begin position="1"/>
        <end position="17"/>
    </location>
</feature>
<feature type="compositionally biased region" description="Low complexity" evidence="5">
    <location>
        <begin position="358"/>
        <end position="385"/>
    </location>
</feature>
<dbReference type="GO" id="GO:0006508">
    <property type="term" value="P:proteolysis"/>
    <property type="evidence" value="ECO:0007669"/>
    <property type="project" value="UniProtKB-KW"/>
</dbReference>
<evidence type="ECO:0000256" key="6">
    <source>
        <dbReference type="SAM" id="SignalP"/>
    </source>
</evidence>
<evidence type="ECO:0000256" key="4">
    <source>
        <dbReference type="RuleBase" id="RU363034"/>
    </source>
</evidence>
<dbReference type="PANTHER" id="PTHR24276">
    <property type="entry name" value="POLYSERASE-RELATED"/>
    <property type="match status" value="1"/>
</dbReference>
<dbReference type="CDD" id="cd00190">
    <property type="entry name" value="Tryp_SPc"/>
    <property type="match status" value="1"/>
</dbReference>
<keyword evidence="4" id="KW-0645">Protease</keyword>
<dbReference type="PROSITE" id="PS51670">
    <property type="entry name" value="SHKT"/>
    <property type="match status" value="1"/>
</dbReference>
<dbReference type="InterPro" id="IPR050430">
    <property type="entry name" value="Peptidase_S1"/>
</dbReference>
<evidence type="ECO:0000256" key="1">
    <source>
        <dbReference type="ARBA" id="ARBA00007664"/>
    </source>
</evidence>
<organism evidence="9">
    <name type="scientific">Corethron hystrix</name>
    <dbReference type="NCBI Taxonomy" id="216773"/>
    <lineage>
        <taxon>Eukaryota</taxon>
        <taxon>Sar</taxon>
        <taxon>Stramenopiles</taxon>
        <taxon>Ochrophyta</taxon>
        <taxon>Bacillariophyta</taxon>
        <taxon>Coscinodiscophyceae</taxon>
        <taxon>Corethrophycidae</taxon>
        <taxon>Corethrales</taxon>
        <taxon>Corethraceae</taxon>
        <taxon>Corethron</taxon>
    </lineage>
</organism>
<dbReference type="GO" id="GO:0004252">
    <property type="term" value="F:serine-type endopeptidase activity"/>
    <property type="evidence" value="ECO:0007669"/>
    <property type="project" value="InterPro"/>
</dbReference>
<evidence type="ECO:0000256" key="5">
    <source>
        <dbReference type="SAM" id="MobiDB-lite"/>
    </source>
</evidence>
<dbReference type="InterPro" id="IPR043504">
    <property type="entry name" value="Peptidase_S1_PA_chymotrypsin"/>
</dbReference>
<dbReference type="FunFam" id="2.40.10.10:FF:000002">
    <property type="entry name" value="Transmembrane protease serine"/>
    <property type="match status" value="1"/>
</dbReference>
<keyword evidence="6" id="KW-0732">Signal</keyword>
<dbReference type="AlphaFoldDB" id="A0A7S1B855"/>
<reference evidence="9" key="1">
    <citation type="submission" date="2021-01" db="EMBL/GenBank/DDBJ databases">
        <authorList>
            <person name="Corre E."/>
            <person name="Pelletier E."/>
            <person name="Niang G."/>
            <person name="Scheremetjew M."/>
            <person name="Finn R."/>
            <person name="Kale V."/>
            <person name="Holt S."/>
            <person name="Cochrane G."/>
            <person name="Meng A."/>
            <person name="Brown T."/>
            <person name="Cohen L."/>
        </authorList>
    </citation>
    <scope>NUCLEOTIDE SEQUENCE</scope>
    <source>
        <strain evidence="9">308</strain>
    </source>
</reference>
<comment type="similarity">
    <text evidence="1">Belongs to the peptidase S1 family.</text>
</comment>
<name>A0A7S1B855_9STRA</name>
<evidence type="ECO:0000313" key="9">
    <source>
        <dbReference type="EMBL" id="CAD8878298.1"/>
    </source>
</evidence>
<dbReference type="SMART" id="SM00020">
    <property type="entry name" value="Tryp_SPc"/>
    <property type="match status" value="1"/>
</dbReference>